<evidence type="ECO:0000256" key="1">
    <source>
        <dbReference type="SAM" id="MobiDB-lite"/>
    </source>
</evidence>
<reference evidence="2" key="1">
    <citation type="submission" date="2020-09" db="EMBL/GenBank/DDBJ databases">
        <title>Genome-Enabled Discovery of Anthraquinone Biosynthesis in Senna tora.</title>
        <authorList>
            <person name="Kang S.-H."/>
            <person name="Pandey R.P."/>
            <person name="Lee C.-M."/>
            <person name="Sim J.-S."/>
            <person name="Jeong J.-T."/>
            <person name="Choi B.-S."/>
            <person name="Jung M."/>
            <person name="Ginzburg D."/>
            <person name="Zhao K."/>
            <person name="Won S.Y."/>
            <person name="Oh T.-J."/>
            <person name="Yu Y."/>
            <person name="Kim N.-H."/>
            <person name="Lee O.R."/>
            <person name="Lee T.-H."/>
            <person name="Bashyal P."/>
            <person name="Kim T.-S."/>
            <person name="Lee W.-H."/>
            <person name="Kawkins C."/>
            <person name="Kim C.-K."/>
            <person name="Kim J.S."/>
            <person name="Ahn B.O."/>
            <person name="Rhee S.Y."/>
            <person name="Sohng J.K."/>
        </authorList>
    </citation>
    <scope>NUCLEOTIDE SEQUENCE</scope>
    <source>
        <tissue evidence="2">Leaf</tissue>
    </source>
</reference>
<protein>
    <submittedName>
        <fullName evidence="2">Uncharacterized protein</fullName>
    </submittedName>
</protein>
<proteinExistence type="predicted"/>
<organism evidence="2 3">
    <name type="scientific">Senna tora</name>
    <dbReference type="NCBI Taxonomy" id="362788"/>
    <lineage>
        <taxon>Eukaryota</taxon>
        <taxon>Viridiplantae</taxon>
        <taxon>Streptophyta</taxon>
        <taxon>Embryophyta</taxon>
        <taxon>Tracheophyta</taxon>
        <taxon>Spermatophyta</taxon>
        <taxon>Magnoliopsida</taxon>
        <taxon>eudicotyledons</taxon>
        <taxon>Gunneridae</taxon>
        <taxon>Pentapetalae</taxon>
        <taxon>rosids</taxon>
        <taxon>fabids</taxon>
        <taxon>Fabales</taxon>
        <taxon>Fabaceae</taxon>
        <taxon>Caesalpinioideae</taxon>
        <taxon>Cassia clade</taxon>
        <taxon>Senna</taxon>
    </lineage>
</organism>
<dbReference type="AlphaFoldDB" id="A0A834STY2"/>
<keyword evidence="3" id="KW-1185">Reference proteome</keyword>
<dbReference type="Proteomes" id="UP000634136">
    <property type="component" value="Unassembled WGS sequence"/>
</dbReference>
<dbReference type="EMBL" id="JAAIUW010000011">
    <property type="protein sequence ID" value="KAF7810295.1"/>
    <property type="molecule type" value="Genomic_DNA"/>
</dbReference>
<sequence length="34" mass="3899">MGAKVPSREYLKARELKRNMESTRKDSSTNVGRC</sequence>
<comment type="caution">
    <text evidence="2">The sequence shown here is derived from an EMBL/GenBank/DDBJ whole genome shotgun (WGS) entry which is preliminary data.</text>
</comment>
<feature type="region of interest" description="Disordered" evidence="1">
    <location>
        <begin position="1"/>
        <end position="34"/>
    </location>
</feature>
<evidence type="ECO:0000313" key="3">
    <source>
        <dbReference type="Proteomes" id="UP000634136"/>
    </source>
</evidence>
<feature type="compositionally biased region" description="Basic and acidic residues" evidence="1">
    <location>
        <begin position="1"/>
        <end position="27"/>
    </location>
</feature>
<evidence type="ECO:0000313" key="2">
    <source>
        <dbReference type="EMBL" id="KAF7810295.1"/>
    </source>
</evidence>
<gene>
    <name evidence="2" type="ORF">G2W53_037038</name>
</gene>
<accession>A0A834STY2</accession>
<name>A0A834STY2_9FABA</name>